<evidence type="ECO:0008006" key="4">
    <source>
        <dbReference type="Google" id="ProtNLM"/>
    </source>
</evidence>
<gene>
    <name evidence="2" type="ORF">T05_6651</name>
</gene>
<comment type="caution">
    <text evidence="2">The sequence shown here is derived from an EMBL/GenBank/DDBJ whole genome shotgun (WGS) entry which is preliminary data.</text>
</comment>
<dbReference type="Proteomes" id="UP000055048">
    <property type="component" value="Unassembled WGS sequence"/>
</dbReference>
<dbReference type="EMBL" id="JYDJ01000026">
    <property type="protein sequence ID" value="KRX48678.1"/>
    <property type="molecule type" value="Genomic_DNA"/>
</dbReference>
<accession>A0A0V0UBM8</accession>
<proteinExistence type="predicted"/>
<evidence type="ECO:0000313" key="2">
    <source>
        <dbReference type="EMBL" id="KRX48678.1"/>
    </source>
</evidence>
<sequence length="74" mass="8300">MTSLLLFVIPFSRSITAHINNGVKSCQVSKTLHYNSGTLMNKSMITFLKNICFAINFLTCLKLNSLPYVCNKVI</sequence>
<reference evidence="2 3" key="1">
    <citation type="submission" date="2015-01" db="EMBL/GenBank/DDBJ databases">
        <title>Evolution of Trichinella species and genotypes.</title>
        <authorList>
            <person name="Korhonen P.K."/>
            <person name="Edoardo P."/>
            <person name="Giuseppe L.R."/>
            <person name="Gasser R.B."/>
        </authorList>
    </citation>
    <scope>NUCLEOTIDE SEQUENCE [LARGE SCALE GENOMIC DNA]</scope>
    <source>
        <strain evidence="2">ISS417</strain>
    </source>
</reference>
<evidence type="ECO:0000313" key="3">
    <source>
        <dbReference type="Proteomes" id="UP000055048"/>
    </source>
</evidence>
<protein>
    <recommendedName>
        <fullName evidence="4">Secreted protein</fullName>
    </recommendedName>
</protein>
<keyword evidence="3" id="KW-1185">Reference proteome</keyword>
<feature type="signal peptide" evidence="1">
    <location>
        <begin position="1"/>
        <end position="17"/>
    </location>
</feature>
<name>A0A0V0UBM8_9BILA</name>
<keyword evidence="1" id="KW-0732">Signal</keyword>
<organism evidence="2 3">
    <name type="scientific">Trichinella murrelli</name>
    <dbReference type="NCBI Taxonomy" id="144512"/>
    <lineage>
        <taxon>Eukaryota</taxon>
        <taxon>Metazoa</taxon>
        <taxon>Ecdysozoa</taxon>
        <taxon>Nematoda</taxon>
        <taxon>Enoplea</taxon>
        <taxon>Dorylaimia</taxon>
        <taxon>Trichinellida</taxon>
        <taxon>Trichinellidae</taxon>
        <taxon>Trichinella</taxon>
    </lineage>
</organism>
<dbReference type="AlphaFoldDB" id="A0A0V0UBM8"/>
<evidence type="ECO:0000256" key="1">
    <source>
        <dbReference type="SAM" id="SignalP"/>
    </source>
</evidence>
<feature type="chain" id="PRO_5006869900" description="Secreted protein" evidence="1">
    <location>
        <begin position="18"/>
        <end position="74"/>
    </location>
</feature>